<protein>
    <recommendedName>
        <fullName evidence="2">precorrin-2 dehydrogenase</fullName>
        <ecNumber evidence="2">1.3.1.76</ecNumber>
    </recommendedName>
</protein>
<keyword evidence="6" id="KW-0949">S-adenosyl-L-methionine</keyword>
<keyword evidence="10" id="KW-0627">Porphyrin biosynthesis</keyword>
<dbReference type="GO" id="GO:0051266">
    <property type="term" value="F:sirohydrochlorin ferrochelatase activity"/>
    <property type="evidence" value="ECO:0007669"/>
    <property type="project" value="InterPro"/>
</dbReference>
<dbReference type="InterPro" id="IPR035996">
    <property type="entry name" value="4pyrrol_Methylase_sf"/>
</dbReference>
<dbReference type="InterPro" id="IPR003043">
    <property type="entry name" value="Uropor_MeTrfase_CS"/>
</dbReference>
<evidence type="ECO:0000256" key="1">
    <source>
        <dbReference type="ARBA" id="ARBA00005010"/>
    </source>
</evidence>
<comment type="caution">
    <text evidence="17">The sequence shown here is derived from an EMBL/GenBank/DDBJ whole genome shotgun (WGS) entry which is preliminary data.</text>
</comment>
<evidence type="ECO:0000256" key="12">
    <source>
        <dbReference type="ARBA" id="ARBA00047561"/>
    </source>
</evidence>
<feature type="domain" description="Siroheme synthase central" evidence="16">
    <location>
        <begin position="130"/>
        <end position="151"/>
    </location>
</feature>
<dbReference type="PANTHER" id="PTHR45790">
    <property type="entry name" value="SIROHEME SYNTHASE-RELATED"/>
    <property type="match status" value="1"/>
</dbReference>
<dbReference type="InterPro" id="IPR014776">
    <property type="entry name" value="4pyrrole_Mease_sub2"/>
</dbReference>
<comment type="catalytic activity">
    <reaction evidence="12">
        <text>precorrin-2 + NAD(+) = sirohydrochlorin + NADH + 2 H(+)</text>
        <dbReference type="Rhea" id="RHEA:15613"/>
        <dbReference type="ChEBI" id="CHEBI:15378"/>
        <dbReference type="ChEBI" id="CHEBI:57540"/>
        <dbReference type="ChEBI" id="CHEBI:57945"/>
        <dbReference type="ChEBI" id="CHEBI:58351"/>
        <dbReference type="ChEBI" id="CHEBI:58827"/>
        <dbReference type="EC" id="1.3.1.76"/>
    </reaction>
</comment>
<dbReference type="InterPro" id="IPR028281">
    <property type="entry name" value="Sirohaem_synthase_central"/>
</dbReference>
<evidence type="ECO:0000256" key="8">
    <source>
        <dbReference type="ARBA" id="ARBA00023027"/>
    </source>
</evidence>
<dbReference type="SUPFAM" id="SSF75615">
    <property type="entry name" value="Siroheme synthase middle domains-like"/>
    <property type="match status" value="1"/>
</dbReference>
<dbReference type="AlphaFoldDB" id="A0A8H7SBK4"/>
<keyword evidence="11" id="KW-0511">Multifunctional enzyme</keyword>
<evidence type="ECO:0000256" key="13">
    <source>
        <dbReference type="RuleBase" id="RU003960"/>
    </source>
</evidence>
<dbReference type="EC" id="1.3.1.76" evidence="2"/>
<dbReference type="PROSITE" id="PS00839">
    <property type="entry name" value="SUMT_1"/>
    <property type="match status" value="1"/>
</dbReference>
<keyword evidence="5 13" id="KW-0808">Transferase</keyword>
<dbReference type="Proteomes" id="UP000646827">
    <property type="component" value="Unassembled WGS sequence"/>
</dbReference>
<dbReference type="Gene3D" id="3.40.1010.10">
    <property type="entry name" value="Cobalt-precorrin-4 Transmethylase, Domain 1"/>
    <property type="match status" value="1"/>
</dbReference>
<dbReference type="FunFam" id="3.40.1010.10:FF:000006">
    <property type="entry name" value="Siroheme synthase, putative"/>
    <property type="match status" value="1"/>
</dbReference>
<dbReference type="Gene3D" id="1.10.3280.10">
    <property type="entry name" value="Siroheme synthase, domain 3"/>
    <property type="match status" value="1"/>
</dbReference>
<dbReference type="PIRSF" id="PIRSF036426">
    <property type="entry name" value="Sirohaem_synth"/>
    <property type="match status" value="1"/>
</dbReference>
<evidence type="ECO:0000256" key="7">
    <source>
        <dbReference type="ARBA" id="ARBA00023002"/>
    </source>
</evidence>
<keyword evidence="7" id="KW-0560">Oxidoreductase</keyword>
<keyword evidence="8" id="KW-0520">NAD</keyword>
<name>A0A8H7SBK4_9FUNG</name>
<dbReference type="Gene3D" id="3.30.160.110">
    <property type="entry name" value="Siroheme synthase, domain 2"/>
    <property type="match status" value="1"/>
</dbReference>
<evidence type="ECO:0000259" key="14">
    <source>
        <dbReference type="Pfam" id="PF00590"/>
    </source>
</evidence>
<dbReference type="InterPro" id="IPR014777">
    <property type="entry name" value="4pyrrole_Mease_sub1"/>
</dbReference>
<dbReference type="InterPro" id="IPR006366">
    <property type="entry name" value="CobA/CysG_C"/>
</dbReference>
<evidence type="ECO:0000256" key="11">
    <source>
        <dbReference type="ARBA" id="ARBA00023268"/>
    </source>
</evidence>
<evidence type="ECO:0000256" key="3">
    <source>
        <dbReference type="ARBA" id="ARBA00022573"/>
    </source>
</evidence>
<reference evidence="17 18" key="1">
    <citation type="submission" date="2020-12" db="EMBL/GenBank/DDBJ databases">
        <title>Metabolic potential, ecology and presence of endohyphal bacteria is reflected in genomic diversity of Mucoromycotina.</title>
        <authorList>
            <person name="Muszewska A."/>
            <person name="Okrasinska A."/>
            <person name="Steczkiewicz K."/>
            <person name="Drgas O."/>
            <person name="Orlowska M."/>
            <person name="Perlinska-Lenart U."/>
            <person name="Aleksandrzak-Piekarczyk T."/>
            <person name="Szatraj K."/>
            <person name="Zielenkiewicz U."/>
            <person name="Pilsyk S."/>
            <person name="Malc E."/>
            <person name="Mieczkowski P."/>
            <person name="Kruszewska J.S."/>
            <person name="Biernat P."/>
            <person name="Pawlowska J."/>
        </authorList>
    </citation>
    <scope>NUCLEOTIDE SEQUENCE [LARGE SCALE GENOMIC DNA]</scope>
    <source>
        <strain evidence="17 18">CBS 142.35</strain>
    </source>
</reference>
<evidence type="ECO:0000256" key="4">
    <source>
        <dbReference type="ARBA" id="ARBA00022603"/>
    </source>
</evidence>
<evidence type="ECO:0000256" key="9">
    <source>
        <dbReference type="ARBA" id="ARBA00023239"/>
    </source>
</evidence>
<evidence type="ECO:0000313" key="18">
    <source>
        <dbReference type="Proteomes" id="UP000646827"/>
    </source>
</evidence>
<dbReference type="NCBIfam" id="TIGR01469">
    <property type="entry name" value="cobA_cysG_Cterm"/>
    <property type="match status" value="1"/>
</dbReference>
<gene>
    <name evidence="17" type="ORF">INT45_003228</name>
</gene>
<dbReference type="PANTHER" id="PTHR45790:SF6">
    <property type="entry name" value="UROPORPHYRINOGEN-III C-METHYLTRANSFERASE"/>
    <property type="match status" value="1"/>
</dbReference>
<dbReference type="InterPro" id="IPR006367">
    <property type="entry name" value="Sirohaem_synthase_N"/>
</dbReference>
<dbReference type="InterPro" id="IPR012409">
    <property type="entry name" value="Sirohaem_synth"/>
</dbReference>
<dbReference type="GO" id="GO:0043115">
    <property type="term" value="F:precorrin-2 dehydrogenase activity"/>
    <property type="evidence" value="ECO:0007669"/>
    <property type="project" value="UniProtKB-EC"/>
</dbReference>
<dbReference type="Pfam" id="PF14823">
    <property type="entry name" value="Sirohm_synth_C"/>
    <property type="match status" value="1"/>
</dbReference>
<keyword evidence="18" id="KW-1185">Reference proteome</keyword>
<dbReference type="OrthoDB" id="1721126at2759"/>
<dbReference type="PROSITE" id="PS00840">
    <property type="entry name" value="SUMT_2"/>
    <property type="match status" value="1"/>
</dbReference>
<sequence>MTDYPPIEGGGSLVVAYRIADKNVLIVGGGNVAAQRIKSTKIADAKVTVVAPAQGLNDEVQHRINNKEVNWIDRPFQDTDLDNVDMVLTALDDHDESLRIGKLCRERRIPVNVADVPPMCDFYFMSQHRDGPVQIAVSTNGKGPKLANMIRTTVSEALPPNMGDIVKHMGDLRAKVREWEPVIENSERRMGWVTRLCEQWGLQQMGCLRTIEDYDEFYTKLRTYFEKNEIPCINDVLGPISNTSQQVDGQGQRASIALIGAGPGDPELITVKAERYLKEADLVISDRLIPQPMLDLVEGELRVARKTQGKSDPAQDELLEWCLEGLKKGQRVVRLKIGDPLVFGRGGEEILWFREKGYEPELVPGISSAFSGPMAAGIPVTMRGVSDQVIITTGRGTKGSMPDLPDYGSSRTLVVLMAVGRASDLKAILLDQKQYPQECPLAWIENANCPQERVIFGTVANMDTLVQEQSIVAPAVLVVGNSVSALSK</sequence>
<keyword evidence="3" id="KW-0169">Cobalamin biosynthesis</keyword>
<dbReference type="GO" id="GO:0051287">
    <property type="term" value="F:NAD binding"/>
    <property type="evidence" value="ECO:0007669"/>
    <property type="project" value="InterPro"/>
</dbReference>
<evidence type="ECO:0000256" key="10">
    <source>
        <dbReference type="ARBA" id="ARBA00023244"/>
    </source>
</evidence>
<dbReference type="EMBL" id="JAEPRB010000033">
    <property type="protein sequence ID" value="KAG2225028.1"/>
    <property type="molecule type" value="Genomic_DNA"/>
</dbReference>
<dbReference type="InterPro" id="IPR000878">
    <property type="entry name" value="4pyrrol_Mease"/>
</dbReference>
<keyword evidence="9" id="KW-0456">Lyase</keyword>
<keyword evidence="4 13" id="KW-0489">Methyltransferase</keyword>
<comment type="pathway">
    <text evidence="1">Porphyrin-containing compound metabolism; siroheme biosynthesis; sirohydrochlorin from precorrin-2: step 1/1.</text>
</comment>
<dbReference type="SUPFAM" id="SSF53790">
    <property type="entry name" value="Tetrapyrrole methylase"/>
    <property type="match status" value="1"/>
</dbReference>
<feature type="domain" description="Tetrapyrrole methylase" evidence="14">
    <location>
        <begin position="256"/>
        <end position="462"/>
    </location>
</feature>
<evidence type="ECO:0000259" key="16">
    <source>
        <dbReference type="Pfam" id="PF14824"/>
    </source>
</evidence>
<organism evidence="17 18">
    <name type="scientific">Circinella minor</name>
    <dbReference type="NCBI Taxonomy" id="1195481"/>
    <lineage>
        <taxon>Eukaryota</taxon>
        <taxon>Fungi</taxon>
        <taxon>Fungi incertae sedis</taxon>
        <taxon>Mucoromycota</taxon>
        <taxon>Mucoromycotina</taxon>
        <taxon>Mucoromycetes</taxon>
        <taxon>Mucorales</taxon>
        <taxon>Lichtheimiaceae</taxon>
        <taxon>Circinella</taxon>
    </lineage>
</organism>
<evidence type="ECO:0000256" key="5">
    <source>
        <dbReference type="ARBA" id="ARBA00022679"/>
    </source>
</evidence>
<dbReference type="Gene3D" id="3.40.50.720">
    <property type="entry name" value="NAD(P)-binding Rossmann-like Domain"/>
    <property type="match status" value="1"/>
</dbReference>
<evidence type="ECO:0000256" key="2">
    <source>
        <dbReference type="ARBA" id="ARBA00012400"/>
    </source>
</evidence>
<dbReference type="Gene3D" id="3.30.950.10">
    <property type="entry name" value="Methyltransferase, Cobalt-precorrin-4 Transmethylase, Domain 2"/>
    <property type="match status" value="1"/>
</dbReference>
<comment type="similarity">
    <text evidence="13">Belongs to the precorrin methyltransferase family.</text>
</comment>
<dbReference type="Pfam" id="PF14824">
    <property type="entry name" value="Sirohm_synth_M"/>
    <property type="match status" value="1"/>
</dbReference>
<dbReference type="GO" id="GO:0032259">
    <property type="term" value="P:methylation"/>
    <property type="evidence" value="ECO:0007669"/>
    <property type="project" value="UniProtKB-KW"/>
</dbReference>
<dbReference type="InterPro" id="IPR028162">
    <property type="entry name" value="Met8_C"/>
</dbReference>
<evidence type="ECO:0000259" key="15">
    <source>
        <dbReference type="Pfam" id="PF14823"/>
    </source>
</evidence>
<dbReference type="Pfam" id="PF00590">
    <property type="entry name" value="TP_methylase"/>
    <property type="match status" value="1"/>
</dbReference>
<dbReference type="InterPro" id="IPR050161">
    <property type="entry name" value="Siro_Cobalamin_biosynth"/>
</dbReference>
<dbReference type="InterPro" id="IPR036291">
    <property type="entry name" value="NAD(P)-bd_dom_sf"/>
</dbReference>
<dbReference type="SUPFAM" id="SSF51735">
    <property type="entry name" value="NAD(P)-binding Rossmann-fold domains"/>
    <property type="match status" value="1"/>
</dbReference>
<feature type="domain" description="Siroheme biosynthesis protein Met8 C-terminal" evidence="15">
    <location>
        <begin position="159"/>
        <end position="209"/>
    </location>
</feature>
<proteinExistence type="inferred from homology"/>
<accession>A0A8H7SBK4</accession>
<evidence type="ECO:0000313" key="17">
    <source>
        <dbReference type="EMBL" id="KAG2225028.1"/>
    </source>
</evidence>
<evidence type="ECO:0000256" key="6">
    <source>
        <dbReference type="ARBA" id="ARBA00022691"/>
    </source>
</evidence>
<dbReference type="NCBIfam" id="TIGR01470">
    <property type="entry name" value="cysG_Nterm"/>
    <property type="match status" value="1"/>
</dbReference>
<dbReference type="UniPathway" id="UPA00262">
    <property type="reaction ID" value="UER00222"/>
</dbReference>
<dbReference type="GO" id="GO:0019354">
    <property type="term" value="P:siroheme biosynthetic process"/>
    <property type="evidence" value="ECO:0007669"/>
    <property type="project" value="UniProtKB-UniPathway"/>
</dbReference>
<dbReference type="Pfam" id="PF13241">
    <property type="entry name" value="NAD_binding_7"/>
    <property type="match status" value="1"/>
</dbReference>
<dbReference type="CDD" id="cd11642">
    <property type="entry name" value="SUMT"/>
    <property type="match status" value="1"/>
</dbReference>
<dbReference type="NCBIfam" id="NF004790">
    <property type="entry name" value="PRK06136.1"/>
    <property type="match status" value="1"/>
</dbReference>
<dbReference type="GO" id="GO:0004851">
    <property type="term" value="F:uroporphyrin-III C-methyltransferase activity"/>
    <property type="evidence" value="ECO:0007669"/>
    <property type="project" value="InterPro"/>
</dbReference>